<evidence type="ECO:0000256" key="1">
    <source>
        <dbReference type="SAM" id="Phobius"/>
    </source>
</evidence>
<feature type="transmembrane region" description="Helical" evidence="1">
    <location>
        <begin position="290"/>
        <end position="308"/>
    </location>
</feature>
<evidence type="ECO:0000313" key="2">
    <source>
        <dbReference type="EMBL" id="QOJ79386.1"/>
    </source>
</evidence>
<accession>A0A7L9FKJ1</accession>
<dbReference type="RefSeq" id="WP_192819358.1">
    <property type="nucleotide sequence ID" value="NZ_CP062310.1"/>
</dbReference>
<proteinExistence type="predicted"/>
<sequence>MEELRCMRCGAPLTVDPESLIDICDYCGYPNIIVSDFGPSLIHVVPSLPRSDVENKFYEAARSDPQLSKFRDLEVIEITGAYHPAWYASLKGTVTASWQITQYEQRGKRVVARKAYLREVKNISRRVFLPARRRIPSSAVRDVLAGYIVKSSKTIPLVQEDYEWEKIKLEFLGVEVGKGEAVRIMIDKLVDALRSEYRARGEKLDFFSAKVSEVTDLKLVYVPVWSVTYVVGGASYTAVLDGYDGYCVYRSEPLTATERLARMLGGLALSMVSGSLFATTATVVGFENSLLVLGGLTLAAYSIGRSIVESARVERA</sequence>
<gene>
    <name evidence="2" type="ORF">IG193_02685</name>
</gene>
<keyword evidence="1" id="KW-1133">Transmembrane helix</keyword>
<dbReference type="InParanoid" id="A0A7L9FKJ1"/>
<dbReference type="Proteomes" id="UP000594121">
    <property type="component" value="Chromosome"/>
</dbReference>
<dbReference type="KEGG" id="thel:IG193_02685"/>
<keyword evidence="1" id="KW-0472">Membrane</keyword>
<feature type="transmembrane region" description="Helical" evidence="1">
    <location>
        <begin position="260"/>
        <end position="284"/>
    </location>
</feature>
<dbReference type="AlphaFoldDB" id="A0A7L9FKJ1"/>
<keyword evidence="3" id="KW-1185">Reference proteome</keyword>
<reference evidence="2 3" key="1">
    <citation type="submission" date="2020-10" db="EMBL/GenBank/DDBJ databases">
        <title>Thermofilum lucidum 3507LT sp. nov. a novel member of Thermofilaceae family isolated from Chile hot spring, and proposal of description order Thermofilales.</title>
        <authorList>
            <person name="Zayulina K.S."/>
            <person name="Elcheninov A.G."/>
            <person name="Toshchakov S.V."/>
            <person name="Kublanov I.V."/>
        </authorList>
    </citation>
    <scope>NUCLEOTIDE SEQUENCE [LARGE SCALE GENOMIC DNA]</scope>
    <source>
        <strain evidence="2 3">3507LT</strain>
    </source>
</reference>
<organism evidence="2 3">
    <name type="scientific">Infirmifilum lucidum</name>
    <dbReference type="NCBI Taxonomy" id="2776706"/>
    <lineage>
        <taxon>Archaea</taxon>
        <taxon>Thermoproteota</taxon>
        <taxon>Thermoprotei</taxon>
        <taxon>Thermofilales</taxon>
        <taxon>Thermofilaceae</taxon>
        <taxon>Infirmifilum</taxon>
    </lineage>
</organism>
<name>A0A7L9FKJ1_9CREN</name>
<protein>
    <submittedName>
        <fullName evidence="2">Uncharacterized protein</fullName>
    </submittedName>
</protein>
<evidence type="ECO:0000313" key="3">
    <source>
        <dbReference type="Proteomes" id="UP000594121"/>
    </source>
</evidence>
<keyword evidence="1" id="KW-0812">Transmembrane</keyword>
<dbReference type="EMBL" id="CP062310">
    <property type="protein sequence ID" value="QOJ79386.1"/>
    <property type="molecule type" value="Genomic_DNA"/>
</dbReference>
<dbReference type="GeneID" id="59148767"/>